<proteinExistence type="predicted"/>
<gene>
    <name evidence="3" type="ORF">SAMN05216564_104382</name>
</gene>
<dbReference type="AlphaFoldDB" id="A0A1H3J5C4"/>
<feature type="region of interest" description="Disordered" evidence="1">
    <location>
        <begin position="1"/>
        <end position="23"/>
    </location>
</feature>
<dbReference type="InterPro" id="IPR012667">
    <property type="entry name" value="CbtB_put"/>
</dbReference>
<dbReference type="RefSeq" id="WP_021073443.1">
    <property type="nucleotide sequence ID" value="NZ_FNPC01000004.1"/>
</dbReference>
<dbReference type="GeneID" id="43839414"/>
<organism evidence="3 4">
    <name type="scientific">Halopenitus persicus</name>
    <dbReference type="NCBI Taxonomy" id="1048396"/>
    <lineage>
        <taxon>Archaea</taxon>
        <taxon>Methanobacteriati</taxon>
        <taxon>Methanobacteriota</taxon>
        <taxon>Stenosarchaea group</taxon>
        <taxon>Halobacteria</taxon>
        <taxon>Halobacteriales</taxon>
        <taxon>Haloferacaceae</taxon>
        <taxon>Halopenitus</taxon>
    </lineage>
</organism>
<evidence type="ECO:0000313" key="4">
    <source>
        <dbReference type="Proteomes" id="UP000199079"/>
    </source>
</evidence>
<keyword evidence="2" id="KW-0472">Membrane</keyword>
<keyword evidence="4" id="KW-1185">Reference proteome</keyword>
<accession>A0A1H3J5C4</accession>
<dbReference type="Pfam" id="PF09489">
    <property type="entry name" value="CbtB"/>
    <property type="match status" value="1"/>
</dbReference>
<protein>
    <submittedName>
        <fullName evidence="3">Probable cobalt transporter subunit (CbtB)</fullName>
    </submittedName>
</protein>
<evidence type="ECO:0000313" key="3">
    <source>
        <dbReference type="EMBL" id="SDY34648.1"/>
    </source>
</evidence>
<keyword evidence="2" id="KW-1133">Transmembrane helix</keyword>
<keyword evidence="2" id="KW-0812">Transmembrane</keyword>
<name>A0A1H3J5C4_9EURY</name>
<dbReference type="EMBL" id="FNPC01000004">
    <property type="protein sequence ID" value="SDY34648.1"/>
    <property type="molecule type" value="Genomic_DNA"/>
</dbReference>
<feature type="compositionally biased region" description="Low complexity" evidence="1">
    <location>
        <begin position="1"/>
        <end position="20"/>
    </location>
</feature>
<evidence type="ECO:0000256" key="1">
    <source>
        <dbReference type="SAM" id="MobiDB-lite"/>
    </source>
</evidence>
<reference evidence="4" key="1">
    <citation type="submission" date="2016-10" db="EMBL/GenBank/DDBJ databases">
        <authorList>
            <person name="Varghese N."/>
            <person name="Submissions S."/>
        </authorList>
    </citation>
    <scope>NUCLEOTIDE SEQUENCE [LARGE SCALE GENOMIC DNA]</scope>
    <source>
        <strain evidence="4">DC30,IBRC 10041,KCTC 4046</strain>
    </source>
</reference>
<sequence>MTTATDVTTDAAPTTPAGGARNTVHGRLEHARSEVTPTRALAAVAIVAALGFALLFVQEPMLHDSLHHFRHAAGVTCH</sequence>
<evidence type="ECO:0000256" key="2">
    <source>
        <dbReference type="SAM" id="Phobius"/>
    </source>
</evidence>
<dbReference type="Proteomes" id="UP000199079">
    <property type="component" value="Unassembled WGS sequence"/>
</dbReference>
<feature type="transmembrane region" description="Helical" evidence="2">
    <location>
        <begin position="40"/>
        <end position="57"/>
    </location>
</feature>